<feature type="transmembrane region" description="Helical" evidence="5">
    <location>
        <begin position="56"/>
        <end position="78"/>
    </location>
</feature>
<evidence type="ECO:0000256" key="1">
    <source>
        <dbReference type="ARBA" id="ARBA00004141"/>
    </source>
</evidence>
<feature type="transmembrane region" description="Helical" evidence="5">
    <location>
        <begin position="140"/>
        <end position="163"/>
    </location>
</feature>
<evidence type="ECO:0000313" key="7">
    <source>
        <dbReference type="EMBL" id="EFO70274.1"/>
    </source>
</evidence>
<feature type="transmembrane region" description="Helical" evidence="5">
    <location>
        <begin position="90"/>
        <end position="108"/>
    </location>
</feature>
<evidence type="ECO:0000256" key="2">
    <source>
        <dbReference type="ARBA" id="ARBA00022692"/>
    </source>
</evidence>
<evidence type="ECO:0000313" key="8">
    <source>
        <dbReference type="Proteomes" id="UP000003648"/>
    </source>
</evidence>
<dbReference type="PANTHER" id="PTHR43229">
    <property type="entry name" value="NODULATION PROTEIN J"/>
    <property type="match status" value="1"/>
</dbReference>
<comment type="caution">
    <text evidence="7">The sequence shown here is derived from an EMBL/GenBank/DDBJ whole genome shotgun (WGS) entry which is preliminary data.</text>
</comment>
<feature type="transmembrane region" description="Helical" evidence="5">
    <location>
        <begin position="20"/>
        <end position="44"/>
    </location>
</feature>
<comment type="subcellular location">
    <subcellularLocation>
        <location evidence="1">Membrane</location>
        <topology evidence="1">Multi-pass membrane protein</topology>
    </subcellularLocation>
</comment>
<dbReference type="EMBL" id="AEHQ01000076">
    <property type="protein sequence ID" value="EFO70274.1"/>
    <property type="molecule type" value="Genomic_DNA"/>
</dbReference>
<evidence type="ECO:0000256" key="5">
    <source>
        <dbReference type="SAM" id="Phobius"/>
    </source>
</evidence>
<keyword evidence="2 5" id="KW-0812">Transmembrane</keyword>
<evidence type="ECO:0000256" key="3">
    <source>
        <dbReference type="ARBA" id="ARBA00022989"/>
    </source>
</evidence>
<dbReference type="InterPro" id="IPR013525">
    <property type="entry name" value="ABC2_TM"/>
</dbReference>
<protein>
    <recommendedName>
        <fullName evidence="6">ABC-2 type transporter transmembrane domain-containing protein</fullName>
    </recommendedName>
</protein>
<reference evidence="7 8" key="1">
    <citation type="submission" date="2010-09" db="EMBL/GenBank/DDBJ databases">
        <authorList>
            <person name="Durkin A.S."/>
            <person name="Madupu R."/>
            <person name="Torralba M."/>
            <person name="Gillis M."/>
            <person name="Methe B."/>
            <person name="Sutton G."/>
            <person name="Nelson K.E."/>
        </authorList>
    </citation>
    <scope>NUCLEOTIDE SEQUENCE [LARGE SCALE GENOMIC DNA]</scope>
    <source>
        <strain evidence="7 8">LactinV 01V1-a</strain>
    </source>
</reference>
<dbReference type="InterPro" id="IPR051784">
    <property type="entry name" value="Nod_factor_ABC_transporter"/>
</dbReference>
<evidence type="ECO:0000256" key="4">
    <source>
        <dbReference type="ARBA" id="ARBA00023136"/>
    </source>
</evidence>
<proteinExistence type="predicted"/>
<gene>
    <name evidence="7" type="ORF">HMPREF9211_0837</name>
</gene>
<sequence length="172" mass="19346">MIKKYGLLALKLLSGIKPFYYVIGMSTYAMLGLSVQMFALIILANFFGIHYSLMKIGVMIVIIILTLLFWSALAVAITLRISNYQVRDNILSFVITPLSFTAPVFYVLDYAPLWMKWLAKINPVTYQLGALRQGVMLNQYFQSIIILLVFALAATALSSNLVAKSKLNLTEY</sequence>
<accession>E1NUH2</accession>
<name>E1NUH2_9LACO</name>
<evidence type="ECO:0000259" key="6">
    <source>
        <dbReference type="Pfam" id="PF01061"/>
    </source>
</evidence>
<keyword evidence="3 5" id="KW-1133">Transmembrane helix</keyword>
<dbReference type="Proteomes" id="UP000003648">
    <property type="component" value="Unassembled WGS sequence"/>
</dbReference>
<feature type="domain" description="ABC-2 type transporter transmembrane" evidence="6">
    <location>
        <begin position="2"/>
        <end position="134"/>
    </location>
</feature>
<dbReference type="GO" id="GO:0140359">
    <property type="term" value="F:ABC-type transporter activity"/>
    <property type="evidence" value="ECO:0007669"/>
    <property type="project" value="InterPro"/>
</dbReference>
<dbReference type="Pfam" id="PF01061">
    <property type="entry name" value="ABC2_membrane"/>
    <property type="match status" value="1"/>
</dbReference>
<dbReference type="PANTHER" id="PTHR43229:SF2">
    <property type="entry name" value="NODULATION PROTEIN J"/>
    <property type="match status" value="1"/>
</dbReference>
<dbReference type="GO" id="GO:0016020">
    <property type="term" value="C:membrane"/>
    <property type="evidence" value="ECO:0007669"/>
    <property type="project" value="UniProtKB-SubCell"/>
</dbReference>
<dbReference type="AlphaFoldDB" id="E1NUH2"/>
<organism evidence="7 8">
    <name type="scientific">Lactobacillus iners LactinV 01V1-a</name>
    <dbReference type="NCBI Taxonomy" id="879297"/>
    <lineage>
        <taxon>Bacteria</taxon>
        <taxon>Bacillati</taxon>
        <taxon>Bacillota</taxon>
        <taxon>Bacilli</taxon>
        <taxon>Lactobacillales</taxon>
        <taxon>Lactobacillaceae</taxon>
        <taxon>Lactobacillus</taxon>
    </lineage>
</organism>
<keyword evidence="4 5" id="KW-0472">Membrane</keyword>